<keyword evidence="3" id="KW-1185">Reference proteome</keyword>
<dbReference type="Proteomes" id="UP000276133">
    <property type="component" value="Unassembled WGS sequence"/>
</dbReference>
<feature type="domain" description="MULE transposase" evidence="1">
    <location>
        <begin position="28"/>
        <end position="104"/>
    </location>
</feature>
<reference evidence="2 3" key="1">
    <citation type="journal article" date="2018" name="Sci. Rep.">
        <title>Genomic signatures of local adaptation to the degree of environmental predictability in rotifers.</title>
        <authorList>
            <person name="Franch-Gras L."/>
            <person name="Hahn C."/>
            <person name="Garcia-Roger E.M."/>
            <person name="Carmona M.J."/>
            <person name="Serra M."/>
            <person name="Gomez A."/>
        </authorList>
    </citation>
    <scope>NUCLEOTIDE SEQUENCE [LARGE SCALE GENOMIC DNA]</scope>
    <source>
        <strain evidence="2">HYR1</strain>
    </source>
</reference>
<proteinExistence type="predicted"/>
<protein>
    <recommendedName>
        <fullName evidence="1">MULE transposase domain-containing protein</fullName>
    </recommendedName>
</protein>
<dbReference type="OrthoDB" id="93990at2759"/>
<sequence>MIGSKISPSILIFISPIDMKILGSAPRWHFDGTFKTCPTHFHQILSIHCLYQKRMFPAAYIMFQKKERETYIKAFISVKEILVSNNYTLNVTDFELALIQAISITLKMTIFTDFERVPYPLDLLKLDKNGCP</sequence>
<evidence type="ECO:0000259" key="1">
    <source>
        <dbReference type="Pfam" id="PF10551"/>
    </source>
</evidence>
<evidence type="ECO:0000313" key="3">
    <source>
        <dbReference type="Proteomes" id="UP000276133"/>
    </source>
</evidence>
<comment type="caution">
    <text evidence="2">The sequence shown here is derived from an EMBL/GenBank/DDBJ whole genome shotgun (WGS) entry which is preliminary data.</text>
</comment>
<accession>A0A3M7RET8</accession>
<organism evidence="2 3">
    <name type="scientific">Brachionus plicatilis</name>
    <name type="common">Marine rotifer</name>
    <name type="synonym">Brachionus muelleri</name>
    <dbReference type="NCBI Taxonomy" id="10195"/>
    <lineage>
        <taxon>Eukaryota</taxon>
        <taxon>Metazoa</taxon>
        <taxon>Spiralia</taxon>
        <taxon>Gnathifera</taxon>
        <taxon>Rotifera</taxon>
        <taxon>Eurotatoria</taxon>
        <taxon>Monogononta</taxon>
        <taxon>Pseudotrocha</taxon>
        <taxon>Ploima</taxon>
        <taxon>Brachionidae</taxon>
        <taxon>Brachionus</taxon>
    </lineage>
</organism>
<gene>
    <name evidence="2" type="ORF">BpHYR1_007115</name>
</gene>
<dbReference type="AlphaFoldDB" id="A0A3M7RET8"/>
<name>A0A3M7RET8_BRAPC</name>
<evidence type="ECO:0000313" key="2">
    <source>
        <dbReference type="EMBL" id="RNA21785.1"/>
    </source>
</evidence>
<dbReference type="EMBL" id="REGN01003599">
    <property type="protein sequence ID" value="RNA21785.1"/>
    <property type="molecule type" value="Genomic_DNA"/>
</dbReference>
<dbReference type="Pfam" id="PF10551">
    <property type="entry name" value="MULE"/>
    <property type="match status" value="1"/>
</dbReference>
<dbReference type="InterPro" id="IPR018289">
    <property type="entry name" value="MULE_transposase_dom"/>
</dbReference>